<protein>
    <recommendedName>
        <fullName evidence="4">U-box domain-containing protein</fullName>
    </recommendedName>
</protein>
<dbReference type="PANTHER" id="PTHR46573:SF1">
    <property type="entry name" value="WD REPEAT, SAM AND U-BOX DOMAIN-CONTAINING PROTEIN 1"/>
    <property type="match status" value="1"/>
</dbReference>
<dbReference type="InterPro" id="IPR003613">
    <property type="entry name" value="Ubox_domain"/>
</dbReference>
<dbReference type="PROSITE" id="PS51698">
    <property type="entry name" value="U_BOX"/>
    <property type="match status" value="1"/>
</dbReference>
<reference evidence="5 6" key="1">
    <citation type="submission" date="2024-02" db="EMBL/GenBank/DDBJ databases">
        <authorList>
            <person name="Chen Y."/>
            <person name="Shah S."/>
            <person name="Dougan E. K."/>
            <person name="Thang M."/>
            <person name="Chan C."/>
        </authorList>
    </citation>
    <scope>NUCLEOTIDE SEQUENCE [LARGE SCALE GENOMIC DNA]</scope>
</reference>
<gene>
    <name evidence="5" type="ORF">CCMP2556_LOCUS45184</name>
</gene>
<organism evidence="5 6">
    <name type="scientific">Durusdinium trenchii</name>
    <dbReference type="NCBI Taxonomy" id="1381693"/>
    <lineage>
        <taxon>Eukaryota</taxon>
        <taxon>Sar</taxon>
        <taxon>Alveolata</taxon>
        <taxon>Dinophyceae</taxon>
        <taxon>Suessiales</taxon>
        <taxon>Symbiodiniaceae</taxon>
        <taxon>Durusdinium</taxon>
    </lineage>
</organism>
<accession>A0ABP0R2J1</accession>
<feature type="coiled-coil region" evidence="1">
    <location>
        <begin position="192"/>
        <end position="219"/>
    </location>
</feature>
<keyword evidence="6" id="KW-1185">Reference proteome</keyword>
<dbReference type="Proteomes" id="UP001642484">
    <property type="component" value="Unassembled WGS sequence"/>
</dbReference>
<evidence type="ECO:0000313" key="5">
    <source>
        <dbReference type="EMBL" id="CAK9094770.1"/>
    </source>
</evidence>
<comment type="caution">
    <text evidence="5">The sequence shown here is derived from an EMBL/GenBank/DDBJ whole genome shotgun (WGS) entry which is preliminary data.</text>
</comment>
<dbReference type="InterPro" id="IPR052085">
    <property type="entry name" value="WD-SAM-U-box"/>
</dbReference>
<dbReference type="EMBL" id="CAXAMN010025373">
    <property type="protein sequence ID" value="CAK9094770.1"/>
    <property type="molecule type" value="Genomic_DNA"/>
</dbReference>
<dbReference type="Pfam" id="PF04564">
    <property type="entry name" value="U-box"/>
    <property type="match status" value="1"/>
</dbReference>
<keyword evidence="3" id="KW-0472">Membrane</keyword>
<evidence type="ECO:0000256" key="2">
    <source>
        <dbReference type="SAM" id="MobiDB-lite"/>
    </source>
</evidence>
<keyword evidence="3" id="KW-1133">Transmembrane helix</keyword>
<keyword evidence="1" id="KW-0175">Coiled coil</keyword>
<feature type="domain" description="U-box" evidence="4">
    <location>
        <begin position="215"/>
        <end position="295"/>
    </location>
</feature>
<dbReference type="PANTHER" id="PTHR46573">
    <property type="entry name" value="WD REPEAT, SAM AND U-BOX DOMAIN-CONTAINING PROTEIN 1"/>
    <property type="match status" value="1"/>
</dbReference>
<dbReference type="SMART" id="SM00504">
    <property type="entry name" value="Ubox"/>
    <property type="match status" value="1"/>
</dbReference>
<keyword evidence="3" id="KW-0812">Transmembrane</keyword>
<evidence type="ECO:0000259" key="4">
    <source>
        <dbReference type="PROSITE" id="PS51698"/>
    </source>
</evidence>
<sequence length="365" mass="40859">MFFAPARLDDGTLVECGLLFFLTICIMCFLVFLSFMSFLAYSMYSRRLEDLASLRLQALTVPAKRKNTKQQSRGRLRHEVCRHSVSLSDRMVKAFGTLWSGPNKTSSLIADDAEQSMPSLPSPCSFQSILEDRERLAMLLEEAAGESNRKTEEVARVSKELNKTTGQLERLRVCLEASQGIEAENQCILSENHVLKTEIAATQKELKNLREIVDELRHDCLCPIHQTPMQSPVVAADGHSYDRKAIERWVSQHGTSPMTNMALPSTSFVPNILASKFVGCLERADPSWRSPIEYTESDEESSEHTPRVWISDSEDSPHETGTPRDVYNEDSAAEVLRALLTNNDETAPVEALWNVSNAGSDDGMQ</sequence>
<dbReference type="CDD" id="cd16655">
    <property type="entry name" value="RING-Ubox_WDSUB1-like"/>
    <property type="match status" value="1"/>
</dbReference>
<name>A0ABP0R2J1_9DINO</name>
<feature type="transmembrane region" description="Helical" evidence="3">
    <location>
        <begin position="20"/>
        <end position="41"/>
    </location>
</feature>
<dbReference type="SUPFAM" id="SSF57850">
    <property type="entry name" value="RING/U-box"/>
    <property type="match status" value="1"/>
</dbReference>
<proteinExistence type="predicted"/>
<dbReference type="InterPro" id="IPR013083">
    <property type="entry name" value="Znf_RING/FYVE/PHD"/>
</dbReference>
<feature type="region of interest" description="Disordered" evidence="2">
    <location>
        <begin position="293"/>
        <end position="330"/>
    </location>
</feature>
<evidence type="ECO:0000256" key="3">
    <source>
        <dbReference type="SAM" id="Phobius"/>
    </source>
</evidence>
<evidence type="ECO:0000313" key="6">
    <source>
        <dbReference type="Proteomes" id="UP001642484"/>
    </source>
</evidence>
<evidence type="ECO:0000256" key="1">
    <source>
        <dbReference type="SAM" id="Coils"/>
    </source>
</evidence>
<dbReference type="Gene3D" id="3.30.40.10">
    <property type="entry name" value="Zinc/RING finger domain, C3HC4 (zinc finger)"/>
    <property type="match status" value="1"/>
</dbReference>